<dbReference type="InterPro" id="IPR007274">
    <property type="entry name" value="Cop_transporter"/>
</dbReference>
<gene>
    <name evidence="7" type="ORF">PAXINDRAFT_170919</name>
</gene>
<evidence type="ECO:0000313" key="7">
    <source>
        <dbReference type="EMBL" id="KIJ13034.1"/>
    </source>
</evidence>
<keyword evidence="6" id="KW-0732">Signal</keyword>
<reference evidence="8" key="2">
    <citation type="submission" date="2015-01" db="EMBL/GenBank/DDBJ databases">
        <title>Evolutionary Origins and Diversification of the Mycorrhizal Mutualists.</title>
        <authorList>
            <consortium name="DOE Joint Genome Institute"/>
            <consortium name="Mycorrhizal Genomics Consortium"/>
            <person name="Kohler A."/>
            <person name="Kuo A."/>
            <person name="Nagy L.G."/>
            <person name="Floudas D."/>
            <person name="Copeland A."/>
            <person name="Barry K.W."/>
            <person name="Cichocki N."/>
            <person name="Veneault-Fourrey C."/>
            <person name="LaButti K."/>
            <person name="Lindquist E.A."/>
            <person name="Lipzen A."/>
            <person name="Lundell T."/>
            <person name="Morin E."/>
            <person name="Murat C."/>
            <person name="Riley R."/>
            <person name="Ohm R."/>
            <person name="Sun H."/>
            <person name="Tunlid A."/>
            <person name="Henrissat B."/>
            <person name="Grigoriev I.V."/>
            <person name="Hibbett D.S."/>
            <person name="Martin F."/>
        </authorList>
    </citation>
    <scope>NUCLEOTIDE SEQUENCE [LARGE SCALE GENOMIC DNA]</scope>
    <source>
        <strain evidence="8">ATCC 200175</strain>
    </source>
</reference>
<feature type="non-terminal residue" evidence="7">
    <location>
        <position position="183"/>
    </location>
</feature>
<dbReference type="GO" id="GO:0005375">
    <property type="term" value="F:copper ion transmembrane transporter activity"/>
    <property type="evidence" value="ECO:0007669"/>
    <property type="project" value="UniProtKB-UniRule"/>
</dbReference>
<keyword evidence="2 5" id="KW-0812">Transmembrane</keyword>
<feature type="signal peptide" evidence="6">
    <location>
        <begin position="1"/>
        <end position="18"/>
    </location>
</feature>
<evidence type="ECO:0000256" key="1">
    <source>
        <dbReference type="ARBA" id="ARBA00004141"/>
    </source>
</evidence>
<keyword evidence="5" id="KW-0406">Ion transport</keyword>
<accession>A0A0C9SUY4</accession>
<comment type="subcellular location">
    <subcellularLocation>
        <location evidence="1 5">Membrane</location>
        <topology evidence="1 5">Multi-pass membrane protein</topology>
    </subcellularLocation>
</comment>
<name>A0A0C9SUY4_PAXIN</name>
<evidence type="ECO:0000313" key="8">
    <source>
        <dbReference type="Proteomes" id="UP000053647"/>
    </source>
</evidence>
<organism evidence="7 8">
    <name type="scientific">Paxillus involutus ATCC 200175</name>
    <dbReference type="NCBI Taxonomy" id="664439"/>
    <lineage>
        <taxon>Eukaryota</taxon>
        <taxon>Fungi</taxon>
        <taxon>Dikarya</taxon>
        <taxon>Basidiomycota</taxon>
        <taxon>Agaricomycotina</taxon>
        <taxon>Agaricomycetes</taxon>
        <taxon>Agaricomycetidae</taxon>
        <taxon>Boletales</taxon>
        <taxon>Paxilineae</taxon>
        <taxon>Paxillaceae</taxon>
        <taxon>Paxillus</taxon>
    </lineage>
</organism>
<dbReference type="PANTHER" id="PTHR12483:SF27">
    <property type="entry name" value="COPPER TRANSPORT PROTEIN CTR1"/>
    <property type="match status" value="1"/>
</dbReference>
<feature type="chain" id="PRO_5002203323" description="Copper transport protein" evidence="6">
    <location>
        <begin position="19"/>
        <end position="183"/>
    </location>
</feature>
<dbReference type="HOGENOM" id="CLU_090404_0_1_1"/>
<sequence>MTWLTLAICLCAITPSLADDNGMVMSMDGPMDLAMGNMLPYLHFTPGDTLWFLGWVPSSTGAMVGACIGLFLLALVERWVAACRSLMEFHWSTRASILTADRSNTSPAPPFPCAGKSRQLTPLFIPSHDITRGVMFAGHALITYLFMLTVMTFQLGFIFSLVIGLGVGETLFGRFSSSAHVHG</sequence>
<evidence type="ECO:0000256" key="5">
    <source>
        <dbReference type="RuleBase" id="RU367022"/>
    </source>
</evidence>
<dbReference type="PANTHER" id="PTHR12483">
    <property type="entry name" value="SOLUTE CARRIER FAMILY 31 COPPER TRANSPORTERS"/>
    <property type="match status" value="1"/>
</dbReference>
<reference evidence="7 8" key="1">
    <citation type="submission" date="2014-06" db="EMBL/GenBank/DDBJ databases">
        <authorList>
            <consortium name="DOE Joint Genome Institute"/>
            <person name="Kuo A."/>
            <person name="Kohler A."/>
            <person name="Nagy L.G."/>
            <person name="Floudas D."/>
            <person name="Copeland A."/>
            <person name="Barry K.W."/>
            <person name="Cichocki N."/>
            <person name="Veneault-Fourrey C."/>
            <person name="LaButti K."/>
            <person name="Lindquist E.A."/>
            <person name="Lipzen A."/>
            <person name="Lundell T."/>
            <person name="Morin E."/>
            <person name="Murat C."/>
            <person name="Sun H."/>
            <person name="Tunlid A."/>
            <person name="Henrissat B."/>
            <person name="Grigoriev I.V."/>
            <person name="Hibbett D.S."/>
            <person name="Martin F."/>
            <person name="Nordberg H.P."/>
            <person name="Cantor M.N."/>
            <person name="Hua S.X."/>
        </authorList>
    </citation>
    <scope>NUCLEOTIDE SEQUENCE [LARGE SCALE GENOMIC DNA]</scope>
    <source>
        <strain evidence="7 8">ATCC 200175</strain>
    </source>
</reference>
<feature type="transmembrane region" description="Helical" evidence="5">
    <location>
        <begin position="141"/>
        <end position="167"/>
    </location>
</feature>
<keyword evidence="8" id="KW-1185">Reference proteome</keyword>
<dbReference type="EMBL" id="KN819357">
    <property type="protein sequence ID" value="KIJ13034.1"/>
    <property type="molecule type" value="Genomic_DNA"/>
</dbReference>
<keyword evidence="5" id="KW-0186">Copper</keyword>
<evidence type="ECO:0000256" key="4">
    <source>
        <dbReference type="ARBA" id="ARBA00023136"/>
    </source>
</evidence>
<dbReference type="Proteomes" id="UP000053647">
    <property type="component" value="Unassembled WGS sequence"/>
</dbReference>
<dbReference type="OrthoDB" id="73901at2759"/>
<comment type="similarity">
    <text evidence="5">Belongs to the copper transporter (Ctr) (TC 1.A.56) family. SLC31A subfamily.</text>
</comment>
<dbReference type="AlphaFoldDB" id="A0A0C9SUY4"/>
<keyword evidence="3 5" id="KW-1133">Transmembrane helix</keyword>
<evidence type="ECO:0000256" key="3">
    <source>
        <dbReference type="ARBA" id="ARBA00022989"/>
    </source>
</evidence>
<proteinExistence type="inferred from homology"/>
<protein>
    <recommendedName>
        <fullName evidence="5">Copper transport protein</fullName>
    </recommendedName>
</protein>
<keyword evidence="5" id="KW-0187">Copper transport</keyword>
<evidence type="ECO:0000256" key="2">
    <source>
        <dbReference type="ARBA" id="ARBA00022692"/>
    </source>
</evidence>
<keyword evidence="5" id="KW-0813">Transport</keyword>
<feature type="transmembrane region" description="Helical" evidence="5">
    <location>
        <begin position="50"/>
        <end position="76"/>
    </location>
</feature>
<evidence type="ECO:0000256" key="6">
    <source>
        <dbReference type="SAM" id="SignalP"/>
    </source>
</evidence>
<keyword evidence="4 5" id="KW-0472">Membrane</keyword>
<dbReference type="Pfam" id="PF04145">
    <property type="entry name" value="Ctr"/>
    <property type="match status" value="1"/>
</dbReference>
<dbReference type="GO" id="GO:0005886">
    <property type="term" value="C:plasma membrane"/>
    <property type="evidence" value="ECO:0007669"/>
    <property type="project" value="TreeGrafter"/>
</dbReference>